<keyword evidence="2" id="KW-1185">Reference proteome</keyword>
<evidence type="ECO:0000313" key="4">
    <source>
        <dbReference type="WBParaSite" id="TCONS_00002630.p1"/>
    </source>
</evidence>
<dbReference type="SUPFAM" id="SSF53271">
    <property type="entry name" value="PRTase-like"/>
    <property type="match status" value="1"/>
</dbReference>
<evidence type="ECO:0000313" key="3">
    <source>
        <dbReference type="WBParaSite" id="SSTP_0000897200.1"/>
    </source>
</evidence>
<name>A0A0K0EHL8_STRER</name>
<dbReference type="FunFam" id="3.40.50.2020:FF:000090">
    <property type="entry name" value="Protein CBG07940"/>
    <property type="match status" value="1"/>
</dbReference>
<evidence type="ECO:0000259" key="1">
    <source>
        <dbReference type="Pfam" id="PF14681"/>
    </source>
</evidence>
<dbReference type="AlphaFoldDB" id="A0A0K0EHL8"/>
<organism evidence="3">
    <name type="scientific">Strongyloides stercoralis</name>
    <name type="common">Threadworm</name>
    <dbReference type="NCBI Taxonomy" id="6248"/>
    <lineage>
        <taxon>Eukaryota</taxon>
        <taxon>Metazoa</taxon>
        <taxon>Ecdysozoa</taxon>
        <taxon>Nematoda</taxon>
        <taxon>Chromadorea</taxon>
        <taxon>Rhabditida</taxon>
        <taxon>Tylenchina</taxon>
        <taxon>Panagrolaimomorpha</taxon>
        <taxon>Strongyloidoidea</taxon>
        <taxon>Strongyloididae</taxon>
        <taxon>Strongyloides</taxon>
    </lineage>
</organism>
<proteinExistence type="predicted"/>
<reference evidence="3" key="1">
    <citation type="submission" date="2015-08" db="UniProtKB">
        <authorList>
            <consortium name="WormBaseParasite"/>
        </authorList>
    </citation>
    <scope>IDENTIFICATION</scope>
</reference>
<sequence length="241" mass="27936">MENENNDKFSSEIVTDFMIIENEEEEKIFLDGKRDCEYKRDELPSKIIELEKKDQVLELQTILRDRETNNSDFVFHADRLMRLVIEEGLNCLSYKEIVVKTPTGRFYRGLDFKKGNCAISLCRSGECMETAMRQCCRSMRIGKILISEKEQKVLYSKFPPDINRRQVLLCYPILGTGETVIKALRILKEHNVKGKNIVLISIFSTTKALIEIGKEFSHVRIITSDIGNVPFNFTQKYFGTD</sequence>
<dbReference type="WBParaSite" id="SSTP_0000897200.1">
    <property type="protein sequence ID" value="SSTP_0000897200.1"/>
    <property type="gene ID" value="SSTP_0000897200"/>
</dbReference>
<accession>A0A0K0EHL8</accession>
<dbReference type="STRING" id="6248.A0A0K0EHL8"/>
<dbReference type="Proteomes" id="UP000035681">
    <property type="component" value="Unplaced"/>
</dbReference>
<feature type="domain" description="Phosphoribosyltransferase" evidence="1">
    <location>
        <begin position="52"/>
        <end position="226"/>
    </location>
</feature>
<dbReference type="CDD" id="cd06223">
    <property type="entry name" value="PRTases_typeI"/>
    <property type="match status" value="1"/>
</dbReference>
<dbReference type="Gene3D" id="3.40.50.2020">
    <property type="match status" value="1"/>
</dbReference>
<dbReference type="Pfam" id="PF14681">
    <property type="entry name" value="UPRTase"/>
    <property type="match status" value="1"/>
</dbReference>
<dbReference type="WBParaSite" id="TCONS_00002630.p1">
    <property type="protein sequence ID" value="TCONS_00002630.p1"/>
    <property type="gene ID" value="XLOC_002463"/>
</dbReference>
<evidence type="ECO:0000313" key="2">
    <source>
        <dbReference type="Proteomes" id="UP000035681"/>
    </source>
</evidence>
<dbReference type="InterPro" id="IPR029057">
    <property type="entry name" value="PRTase-like"/>
</dbReference>
<dbReference type="InterPro" id="IPR000836">
    <property type="entry name" value="PRTase_dom"/>
</dbReference>
<protein>
    <submittedName>
        <fullName evidence="3 4">Uracil phosphoribosyltransferase</fullName>
    </submittedName>
</protein>